<comment type="similarity">
    <text evidence="1">Belongs to the GSP E family.</text>
</comment>
<dbReference type="Gene3D" id="3.30.450.380">
    <property type="match status" value="1"/>
</dbReference>
<dbReference type="PROSITE" id="PS50006">
    <property type="entry name" value="FHA_DOMAIN"/>
    <property type="match status" value="1"/>
</dbReference>
<dbReference type="EMBL" id="JAGQDG010000007">
    <property type="protein sequence ID" value="MBQ0937197.1"/>
    <property type="molecule type" value="Genomic_DNA"/>
</dbReference>
<dbReference type="PANTHER" id="PTHR30486:SF15">
    <property type="entry name" value="TYPE II_IV SECRETION SYSTEM ATPASE"/>
    <property type="match status" value="1"/>
</dbReference>
<dbReference type="Pfam" id="PF00437">
    <property type="entry name" value="T2SSE"/>
    <property type="match status" value="1"/>
</dbReference>
<dbReference type="RefSeq" id="WP_210810665.1">
    <property type="nucleotide sequence ID" value="NZ_JAGQDG010000007.1"/>
</dbReference>
<dbReference type="SUPFAM" id="SSF49879">
    <property type="entry name" value="SMAD/FHA domain"/>
    <property type="match status" value="1"/>
</dbReference>
<dbReference type="Gene3D" id="2.60.200.20">
    <property type="match status" value="1"/>
</dbReference>
<dbReference type="InterPro" id="IPR000253">
    <property type="entry name" value="FHA_dom"/>
</dbReference>
<reference evidence="3 4" key="1">
    <citation type="submission" date="2021-04" db="EMBL/GenBank/DDBJ databases">
        <title>The genome sequence of type strain Ideonella paludis KCTC 32238.</title>
        <authorList>
            <person name="Liu Y."/>
        </authorList>
    </citation>
    <scope>NUCLEOTIDE SEQUENCE [LARGE SCALE GENOMIC DNA]</scope>
    <source>
        <strain evidence="3 4">KCTC 32238</strain>
    </source>
</reference>
<dbReference type="InterPro" id="IPR008984">
    <property type="entry name" value="SMAD_FHA_dom_sf"/>
</dbReference>
<dbReference type="InterPro" id="IPR001482">
    <property type="entry name" value="T2SS/T4SS_dom"/>
</dbReference>
<keyword evidence="4" id="KW-1185">Reference proteome</keyword>
<dbReference type="PANTHER" id="PTHR30486">
    <property type="entry name" value="TWITCHING MOTILITY PROTEIN PILT"/>
    <property type="match status" value="1"/>
</dbReference>
<evidence type="ECO:0000313" key="3">
    <source>
        <dbReference type="EMBL" id="MBQ0937197.1"/>
    </source>
</evidence>
<dbReference type="SUPFAM" id="SSF52540">
    <property type="entry name" value="P-loop containing nucleoside triphosphate hydrolases"/>
    <property type="match status" value="1"/>
</dbReference>
<evidence type="ECO:0000313" key="4">
    <source>
        <dbReference type="Proteomes" id="UP000672097"/>
    </source>
</evidence>
<dbReference type="CDD" id="cd00060">
    <property type="entry name" value="FHA"/>
    <property type="match status" value="1"/>
</dbReference>
<comment type="caution">
    <text evidence="3">The sequence shown here is derived from an EMBL/GenBank/DDBJ whole genome shotgun (WGS) entry which is preliminary data.</text>
</comment>
<dbReference type="Proteomes" id="UP000672097">
    <property type="component" value="Unassembled WGS sequence"/>
</dbReference>
<evidence type="ECO:0000256" key="1">
    <source>
        <dbReference type="ARBA" id="ARBA00006611"/>
    </source>
</evidence>
<gene>
    <name evidence="3" type="primary">tadA</name>
    <name evidence="3" type="ORF">KAK11_17860</name>
</gene>
<feature type="domain" description="FHA" evidence="2">
    <location>
        <begin position="22"/>
        <end position="71"/>
    </location>
</feature>
<dbReference type="SMART" id="SM00240">
    <property type="entry name" value="FHA"/>
    <property type="match status" value="1"/>
</dbReference>
<dbReference type="Pfam" id="PF00498">
    <property type="entry name" value="FHA"/>
    <property type="match status" value="1"/>
</dbReference>
<accession>A0ABS5E1A2</accession>
<sequence length="647" mass="70436">MMNIELTRPDGQTSAIAVADDCIIGKSSECDLRLNNWRIGREHARLFNTPSGVFIEDLGAFGGVQVNDQRIDLQYGPLSVADRIVIGPFRLKLLASAQEVAPWQAPADSLASTRRLARRASDHLHGNQLTAEDLRGAAEFGRRAQDQSLLAAPAAPVSAPMARAAAPLQATAAMAAPQALAPTAPIARVEAANNPLKLLEFEWRKRLHGLLIESMDLRRRDVSSMTDERLRSEASSLMDGVMESVADEIPPQLNPALLRKQVIDEAVGLGPLEELLLDDSISEIMVNRYDSIYVERRGQLHPYPLSFTSDKAVISVIERIVAPLGRHIDESSPMVDARLKDGSRVNAIIPPLAIHGSAITIRKFPKRKLTGEDLVNLGSISPEMLRFLKVCVEARKNIIISGGTGSGKTSLLNILSNFIPDSERVITVEDAAELKLHHHHLISLEARPPNAEGKGAVAIRDLVKNVLRMRPDRVVIGECRGAEALDMLQAMNTGHEGSLTTLHANTPRDGLARLETMILMAGADLPLPAIREQIASAVDIIVQQTRFACGTRAITHITEISGMESGRFQMQDLFLFMQRGYYPEGHPKAGKVRGYYTGCDVIPTFYEDLNARGGALDLRLFAPASEELALAQNAEPLQESASSGALT</sequence>
<dbReference type="Gene3D" id="3.40.50.300">
    <property type="entry name" value="P-loop containing nucleotide triphosphate hydrolases"/>
    <property type="match status" value="1"/>
</dbReference>
<dbReference type="InterPro" id="IPR050921">
    <property type="entry name" value="T4SS_GSP_E_ATPase"/>
</dbReference>
<protein>
    <submittedName>
        <fullName evidence="3">Flp pilus assembly complex ATPase component TadA</fullName>
    </submittedName>
</protein>
<proteinExistence type="inferred from homology"/>
<organism evidence="3 4">
    <name type="scientific">Ideonella paludis</name>
    <dbReference type="NCBI Taxonomy" id="1233411"/>
    <lineage>
        <taxon>Bacteria</taxon>
        <taxon>Pseudomonadati</taxon>
        <taxon>Pseudomonadota</taxon>
        <taxon>Betaproteobacteria</taxon>
        <taxon>Burkholderiales</taxon>
        <taxon>Sphaerotilaceae</taxon>
        <taxon>Ideonella</taxon>
    </lineage>
</organism>
<evidence type="ECO:0000259" key="2">
    <source>
        <dbReference type="PROSITE" id="PS50006"/>
    </source>
</evidence>
<dbReference type="InterPro" id="IPR027417">
    <property type="entry name" value="P-loop_NTPase"/>
</dbReference>
<dbReference type="CDD" id="cd01130">
    <property type="entry name" value="VirB11-like_ATPase"/>
    <property type="match status" value="1"/>
</dbReference>
<name>A0ABS5E1A2_9BURK</name>